<dbReference type="RefSeq" id="WP_157298523.1">
    <property type="nucleotide sequence ID" value="NZ_BAAAZB010000005.1"/>
</dbReference>
<dbReference type="PANTHER" id="PTHR13504">
    <property type="entry name" value="FIDO DOMAIN-CONTAINING PROTEIN DDB_G0283145"/>
    <property type="match status" value="1"/>
</dbReference>
<comment type="caution">
    <text evidence="1">The sequence shown here is derived from an EMBL/GenBank/DDBJ whole genome shotgun (WGS) entry which is preliminary data.</text>
</comment>
<evidence type="ECO:0008006" key="3">
    <source>
        <dbReference type="Google" id="ProtNLM"/>
    </source>
</evidence>
<dbReference type="InterPro" id="IPR040198">
    <property type="entry name" value="Fido_containing"/>
</dbReference>
<keyword evidence="2" id="KW-1185">Reference proteome</keyword>
<dbReference type="Gene3D" id="1.10.3290.10">
    <property type="entry name" value="Fido-like domain"/>
    <property type="match status" value="1"/>
</dbReference>
<organism evidence="1 2">
    <name type="scientific">Chitinophaga oryziterrae</name>
    <dbReference type="NCBI Taxonomy" id="1031224"/>
    <lineage>
        <taxon>Bacteria</taxon>
        <taxon>Pseudomonadati</taxon>
        <taxon>Bacteroidota</taxon>
        <taxon>Chitinophagia</taxon>
        <taxon>Chitinophagales</taxon>
        <taxon>Chitinophagaceae</taxon>
        <taxon>Chitinophaga</taxon>
    </lineage>
</organism>
<dbReference type="EMBL" id="WRXO01000001">
    <property type="protein sequence ID" value="MVT39877.1"/>
    <property type="molecule type" value="Genomic_DNA"/>
</dbReference>
<dbReference type="SUPFAM" id="SSF140931">
    <property type="entry name" value="Fic-like"/>
    <property type="match status" value="1"/>
</dbReference>
<accession>A0A6N8J3U6</accession>
<protein>
    <recommendedName>
        <fullName evidence="3">Fic family protein</fullName>
    </recommendedName>
</protein>
<dbReference type="InterPro" id="IPR036597">
    <property type="entry name" value="Fido-like_dom_sf"/>
</dbReference>
<reference evidence="1 2" key="1">
    <citation type="submission" date="2019-12" db="EMBL/GenBank/DDBJ databases">
        <title>The draft genomic sequence of strain Chitinophaga oryziterrae JCM 16595.</title>
        <authorList>
            <person name="Zhang X."/>
        </authorList>
    </citation>
    <scope>NUCLEOTIDE SEQUENCE [LARGE SCALE GENOMIC DNA]</scope>
    <source>
        <strain evidence="1 2">JCM 16595</strain>
    </source>
</reference>
<gene>
    <name evidence="1" type="ORF">GO495_04725</name>
</gene>
<dbReference type="Proteomes" id="UP000468388">
    <property type="component" value="Unassembled WGS sequence"/>
</dbReference>
<proteinExistence type="predicted"/>
<dbReference type="AlphaFoldDB" id="A0A6N8J3U6"/>
<name>A0A6N8J3U6_9BACT</name>
<sequence>MIPGKIEQINALKDQISELTSHTDWDKAFLEKVKIDFTYHSNKLEGNTLTYGQTIKLLKDFVTPPKAAPGELLDLINHQNILDSVFNNYNSKELSEENIKSLHKELMKNLAQWNDDGLYSPGRYKSFENVTVRSKGVIHAYTFPVEVTGAMKELIHDTNERLKDIDVNDIDKHPLR</sequence>
<dbReference type="OrthoDB" id="9814400at2"/>
<evidence type="ECO:0000313" key="2">
    <source>
        <dbReference type="Proteomes" id="UP000468388"/>
    </source>
</evidence>
<evidence type="ECO:0000313" key="1">
    <source>
        <dbReference type="EMBL" id="MVT39877.1"/>
    </source>
</evidence>
<dbReference type="PANTHER" id="PTHR13504:SF38">
    <property type="entry name" value="FIDO DOMAIN-CONTAINING PROTEIN"/>
    <property type="match status" value="1"/>
</dbReference>